<protein>
    <submittedName>
        <fullName evidence="2">Uncharacterized protein</fullName>
    </submittedName>
</protein>
<comment type="caution">
    <text evidence="2">The sequence shown here is derived from an EMBL/GenBank/DDBJ whole genome shotgun (WGS) entry which is preliminary data.</text>
</comment>
<evidence type="ECO:0000313" key="2">
    <source>
        <dbReference type="EMBL" id="KAJ1148683.1"/>
    </source>
</evidence>
<evidence type="ECO:0000256" key="1">
    <source>
        <dbReference type="SAM" id="MobiDB-lite"/>
    </source>
</evidence>
<proteinExistence type="predicted"/>
<feature type="region of interest" description="Disordered" evidence="1">
    <location>
        <begin position="195"/>
        <end position="245"/>
    </location>
</feature>
<organism evidence="2 3">
    <name type="scientific">Pleurodeles waltl</name>
    <name type="common">Iberian ribbed newt</name>
    <dbReference type="NCBI Taxonomy" id="8319"/>
    <lineage>
        <taxon>Eukaryota</taxon>
        <taxon>Metazoa</taxon>
        <taxon>Chordata</taxon>
        <taxon>Craniata</taxon>
        <taxon>Vertebrata</taxon>
        <taxon>Euteleostomi</taxon>
        <taxon>Amphibia</taxon>
        <taxon>Batrachia</taxon>
        <taxon>Caudata</taxon>
        <taxon>Salamandroidea</taxon>
        <taxon>Salamandridae</taxon>
        <taxon>Pleurodelinae</taxon>
        <taxon>Pleurodeles</taxon>
    </lineage>
</organism>
<keyword evidence="3" id="KW-1185">Reference proteome</keyword>
<dbReference type="Proteomes" id="UP001066276">
    <property type="component" value="Chromosome 5"/>
</dbReference>
<feature type="region of interest" description="Disordered" evidence="1">
    <location>
        <begin position="1"/>
        <end position="150"/>
    </location>
</feature>
<name>A0AAV7RD35_PLEWA</name>
<sequence length="245" mass="26951">MEQELRASIRADPAESRIGEIKQKGGDPLPLSPPPFLGRHLRHQRRARSRSVAPRWRGHPRPPPADRHTPPPLPTYRIQHRAEPGYGAASRPTVLGLETLEQTRGSRSGTRSARHKERSPEARVKRDTPAADGRLHPPPPTPPPACGVCKRQHLAPVGTGREHFTRRRTFLHPLFPPYAGVHPKTCNRIVRERRQSHADGADPLGLPPPKGGHREGHLTGGEVLTHSISCAPPDSRARDGHGDVG</sequence>
<dbReference type="EMBL" id="JANPWB010000009">
    <property type="protein sequence ID" value="KAJ1148683.1"/>
    <property type="molecule type" value="Genomic_DNA"/>
</dbReference>
<reference evidence="2" key="1">
    <citation type="journal article" date="2022" name="bioRxiv">
        <title>Sequencing and chromosome-scale assembly of the giantPleurodeles waltlgenome.</title>
        <authorList>
            <person name="Brown T."/>
            <person name="Elewa A."/>
            <person name="Iarovenko S."/>
            <person name="Subramanian E."/>
            <person name="Araus A.J."/>
            <person name="Petzold A."/>
            <person name="Susuki M."/>
            <person name="Suzuki K.-i.T."/>
            <person name="Hayashi T."/>
            <person name="Toyoda A."/>
            <person name="Oliveira C."/>
            <person name="Osipova E."/>
            <person name="Leigh N.D."/>
            <person name="Simon A."/>
            <person name="Yun M.H."/>
        </authorList>
    </citation>
    <scope>NUCLEOTIDE SEQUENCE</scope>
    <source>
        <strain evidence="2">20211129_DDA</strain>
        <tissue evidence="2">Liver</tissue>
    </source>
</reference>
<dbReference type="AlphaFoldDB" id="A0AAV7RD35"/>
<feature type="compositionally biased region" description="Basic and acidic residues" evidence="1">
    <location>
        <begin position="118"/>
        <end position="135"/>
    </location>
</feature>
<accession>A0AAV7RD35</accession>
<feature type="compositionally biased region" description="Basic and acidic residues" evidence="1">
    <location>
        <begin position="235"/>
        <end position="245"/>
    </location>
</feature>
<feature type="compositionally biased region" description="Basic and acidic residues" evidence="1">
    <location>
        <begin position="1"/>
        <end position="25"/>
    </location>
</feature>
<evidence type="ECO:0000313" key="3">
    <source>
        <dbReference type="Proteomes" id="UP001066276"/>
    </source>
</evidence>
<feature type="compositionally biased region" description="Basic residues" evidence="1">
    <location>
        <begin position="39"/>
        <end position="49"/>
    </location>
</feature>
<gene>
    <name evidence="2" type="ORF">NDU88_001511</name>
</gene>
<feature type="compositionally biased region" description="Pro residues" evidence="1">
    <location>
        <begin position="136"/>
        <end position="145"/>
    </location>
</feature>